<dbReference type="EMBL" id="QZCH01000018">
    <property type="protein sequence ID" value="RJG42299.1"/>
    <property type="molecule type" value="Genomic_DNA"/>
</dbReference>
<keyword evidence="3" id="KW-1185">Reference proteome</keyword>
<evidence type="ECO:0000313" key="2">
    <source>
        <dbReference type="EMBL" id="RJG42299.1"/>
    </source>
</evidence>
<feature type="transmembrane region" description="Helical" evidence="1">
    <location>
        <begin position="40"/>
        <end position="58"/>
    </location>
</feature>
<reference evidence="2 3" key="2">
    <citation type="submission" date="2019-01" db="EMBL/GenBank/DDBJ databases">
        <title>Motilimonas pumilus sp. nov., isolated from the gut of sea cucumber (Apostichopus japonicus).</title>
        <authorList>
            <person name="Wang F.-Q."/>
            <person name="Ren L.-H."/>
            <person name="Lin Y.-W."/>
            <person name="Sun G.-H."/>
            <person name="Du Z.-J."/>
            <person name="Zhao J.-X."/>
            <person name="Liu X.-J."/>
            <person name="Liu L.-J."/>
        </authorList>
    </citation>
    <scope>NUCLEOTIDE SEQUENCE [LARGE SCALE GENOMIC DNA]</scope>
    <source>
        <strain evidence="2 3">PLHSC7-2</strain>
    </source>
</reference>
<keyword evidence="1" id="KW-0472">Membrane</keyword>
<evidence type="ECO:0000256" key="1">
    <source>
        <dbReference type="SAM" id="Phobius"/>
    </source>
</evidence>
<gene>
    <name evidence="2" type="ORF">D1Z90_13540</name>
</gene>
<dbReference type="OrthoDB" id="196472at2"/>
<protein>
    <submittedName>
        <fullName evidence="2">Uncharacterized protein</fullName>
    </submittedName>
</protein>
<name>A0A418YCP8_9GAMM</name>
<reference evidence="2 3" key="1">
    <citation type="submission" date="2018-09" db="EMBL/GenBank/DDBJ databases">
        <authorList>
            <person name="Wang F."/>
        </authorList>
    </citation>
    <scope>NUCLEOTIDE SEQUENCE [LARGE SCALE GENOMIC DNA]</scope>
    <source>
        <strain evidence="2 3">PLHSC7-2</strain>
    </source>
</reference>
<dbReference type="RefSeq" id="WP_119911315.1">
    <property type="nucleotide sequence ID" value="NZ_QZCH01000018.1"/>
</dbReference>
<dbReference type="AlphaFoldDB" id="A0A418YCP8"/>
<sequence>MRMRKVTDSSWSQVARIAYWLAVMAIIGVVQKWIDSPDYGWLGIAAVAVVALPLYIFLTRQPGSNEIDYSQ</sequence>
<organism evidence="2 3">
    <name type="scientific">Motilimonas pumila</name>
    <dbReference type="NCBI Taxonomy" id="2303987"/>
    <lineage>
        <taxon>Bacteria</taxon>
        <taxon>Pseudomonadati</taxon>
        <taxon>Pseudomonadota</taxon>
        <taxon>Gammaproteobacteria</taxon>
        <taxon>Alteromonadales</taxon>
        <taxon>Alteromonadales genera incertae sedis</taxon>
        <taxon>Motilimonas</taxon>
    </lineage>
</organism>
<evidence type="ECO:0000313" key="3">
    <source>
        <dbReference type="Proteomes" id="UP000283255"/>
    </source>
</evidence>
<keyword evidence="1" id="KW-0812">Transmembrane</keyword>
<comment type="caution">
    <text evidence="2">The sequence shown here is derived from an EMBL/GenBank/DDBJ whole genome shotgun (WGS) entry which is preliminary data.</text>
</comment>
<dbReference type="Proteomes" id="UP000283255">
    <property type="component" value="Unassembled WGS sequence"/>
</dbReference>
<keyword evidence="1" id="KW-1133">Transmembrane helix</keyword>
<accession>A0A418YCP8</accession>
<feature type="transmembrane region" description="Helical" evidence="1">
    <location>
        <begin position="14"/>
        <end position="34"/>
    </location>
</feature>
<proteinExistence type="predicted"/>